<protein>
    <recommendedName>
        <fullName evidence="1">BTB domain-containing protein</fullName>
    </recommendedName>
</protein>
<dbReference type="Pfam" id="PF00651">
    <property type="entry name" value="BTB"/>
    <property type="match status" value="1"/>
</dbReference>
<accession>A0A367KW66</accession>
<dbReference type="STRING" id="4846.A0A367KW66"/>
<gene>
    <name evidence="2" type="ORF">CU098_013321</name>
</gene>
<sequence>MSQTKDISLKSIYGALRHPQTQKSAQTRQLLTTASTQTIDQVLRKILGYAKREQTDWPTNRLAHMVAFVFSMGFKHAVISLASFKACLRWLVDLLHSSQDKATLRYGLKCICIVFEAIQTTTGANLLADFVDRKGIQILLILAQHEEQSIQFYSLRALNAQATYFSKPLNESLDGYTVCTQLLSDMPTALNTLWIVPPPSDIAQREAELKQSMLTCQLLRSMLKHPNTEYQVGFAESNGFRSLARVWCCLCHYEYTLATHQEPPQHATSQQKLVYVLTCVIQHCTSISKKAAGCVSEEHVRAKWQPLLSVYMQRWIYDTCCTMNTPMYTLESLAVDKTIMNKMIQISLDIVPVLQHHMYWLDYVDQAVCDLTNFMLAYISQPILPEHVTTMGKPNTVLHNNLCIDVDERGYQFHADMLQQHQSVFVLILESFIQHVQLASLSLVQLVCGRAAWCLKSLATVLSNADQLDTSPLRSRILKLIVFFLHYDDAIDTLATSTTSITPFIWGTTIEMAKQGLMTTCIDTSESSSVIYKAKRAFVSLEKISHHHRACERLVDCDVLQLVDLDLIPSGQVIDQYPSLLSMYAVYCRFLAVLSRRTAFVRTKLRDQYHLFPITLKLLHEAVALREHHRVNDVFKAWNQLISSCLMLISAFQYDELSMQQWLCWKQESSVLTPLLAILFPWKEAVDWAAMHRYVASDLDVMLKAAQLLDQLSCHSLCGRQFVNDTAALPNLSRLMICLTTTDPSMQWIITQASQETPQFQCADYLKKSMMRMLMSHENMQFNILRDAFTNAFQPMLYHPNVGTSQAYWRHLMCDALYKHRFSDFNRLYRFTQDGDNAIKLHDFTAVAVAYTAMGAPTQEAWNDVLGFNHLDQECMAASKHVFGALCQMLVYELEYEEEDDDDHGQDTLLSQITPLRRHAAAQVMEAMSLEFEVIWQARPVPTQDPDTPLPSLEPVETVTFVTDDNRHLQAHRQLLRTCSPIFEALLSGDYAESASDSLIPLHDVSFHSLELLMKAMHGSPIDGLSWQDMVELLKMSDRFGATVVKHACEHWVLQKIKQLGKDKAERRVCLEGMVGLYRQCRDPIEKDAGIASDTWPFAVVLRECLKTILMYMSESSQTIAFLEMVKEKNIEELDAFCDGLASLLKK</sequence>
<dbReference type="Proteomes" id="UP000253551">
    <property type="component" value="Unassembled WGS sequence"/>
</dbReference>
<dbReference type="SMART" id="SM00225">
    <property type="entry name" value="BTB"/>
    <property type="match status" value="1"/>
</dbReference>
<keyword evidence="3" id="KW-1185">Reference proteome</keyword>
<dbReference type="SUPFAM" id="SSF54695">
    <property type="entry name" value="POZ domain"/>
    <property type="match status" value="1"/>
</dbReference>
<evidence type="ECO:0000313" key="2">
    <source>
        <dbReference type="EMBL" id="RCI06441.1"/>
    </source>
</evidence>
<dbReference type="InterPro" id="IPR000210">
    <property type="entry name" value="BTB/POZ_dom"/>
</dbReference>
<name>A0A367KW66_RHIST</name>
<evidence type="ECO:0000259" key="1">
    <source>
        <dbReference type="PROSITE" id="PS50097"/>
    </source>
</evidence>
<dbReference type="Gene3D" id="3.30.710.10">
    <property type="entry name" value="Potassium Channel Kv1.1, Chain A"/>
    <property type="match status" value="1"/>
</dbReference>
<dbReference type="PANTHER" id="PTHR22744">
    <property type="entry name" value="HELIX LOOP HELIX PROTEIN 21-RELATED"/>
    <property type="match status" value="1"/>
</dbReference>
<organism evidence="2 3">
    <name type="scientific">Rhizopus stolonifer</name>
    <name type="common">Rhizopus nigricans</name>
    <dbReference type="NCBI Taxonomy" id="4846"/>
    <lineage>
        <taxon>Eukaryota</taxon>
        <taxon>Fungi</taxon>
        <taxon>Fungi incertae sedis</taxon>
        <taxon>Mucoromycota</taxon>
        <taxon>Mucoromycotina</taxon>
        <taxon>Mucoromycetes</taxon>
        <taxon>Mucorales</taxon>
        <taxon>Mucorineae</taxon>
        <taxon>Rhizopodaceae</taxon>
        <taxon>Rhizopus</taxon>
    </lineage>
</organism>
<dbReference type="InterPro" id="IPR011333">
    <property type="entry name" value="SKP1/BTB/POZ_sf"/>
</dbReference>
<dbReference type="PANTHER" id="PTHR22744:SF14">
    <property type="entry name" value="BTB DOMAIN-CONTAINING PROTEIN-RELATED"/>
    <property type="match status" value="1"/>
</dbReference>
<dbReference type="AlphaFoldDB" id="A0A367KW66"/>
<dbReference type="OrthoDB" id="5353557at2759"/>
<comment type="caution">
    <text evidence="2">The sequence shown here is derived from an EMBL/GenBank/DDBJ whole genome shotgun (WGS) entry which is preliminary data.</text>
</comment>
<reference evidence="2 3" key="1">
    <citation type="journal article" date="2018" name="G3 (Bethesda)">
        <title>Phylogenetic and Phylogenomic Definition of Rhizopus Species.</title>
        <authorList>
            <person name="Gryganskyi A.P."/>
            <person name="Golan J."/>
            <person name="Dolatabadi S."/>
            <person name="Mondo S."/>
            <person name="Robb S."/>
            <person name="Idnurm A."/>
            <person name="Muszewska A."/>
            <person name="Steczkiewicz K."/>
            <person name="Masonjones S."/>
            <person name="Liao H.L."/>
            <person name="Gajdeczka M.T."/>
            <person name="Anike F."/>
            <person name="Vuek A."/>
            <person name="Anishchenko I.M."/>
            <person name="Voigt K."/>
            <person name="de Hoog G.S."/>
            <person name="Smith M.E."/>
            <person name="Heitman J."/>
            <person name="Vilgalys R."/>
            <person name="Stajich J.E."/>
        </authorList>
    </citation>
    <scope>NUCLEOTIDE SEQUENCE [LARGE SCALE GENOMIC DNA]</scope>
    <source>
        <strain evidence="2 3">LSU 92-RS-03</strain>
    </source>
</reference>
<dbReference type="CDD" id="cd18186">
    <property type="entry name" value="BTB_POZ_ZBTB_KLHL-like"/>
    <property type="match status" value="1"/>
</dbReference>
<feature type="domain" description="BTB" evidence="1">
    <location>
        <begin position="957"/>
        <end position="1023"/>
    </location>
</feature>
<proteinExistence type="predicted"/>
<dbReference type="EMBL" id="PJQM01000153">
    <property type="protein sequence ID" value="RCI06441.1"/>
    <property type="molecule type" value="Genomic_DNA"/>
</dbReference>
<dbReference type="InterPro" id="IPR016024">
    <property type="entry name" value="ARM-type_fold"/>
</dbReference>
<evidence type="ECO:0000313" key="3">
    <source>
        <dbReference type="Proteomes" id="UP000253551"/>
    </source>
</evidence>
<dbReference type="SUPFAM" id="SSF48371">
    <property type="entry name" value="ARM repeat"/>
    <property type="match status" value="1"/>
</dbReference>
<dbReference type="PROSITE" id="PS50097">
    <property type="entry name" value="BTB"/>
    <property type="match status" value="1"/>
</dbReference>